<feature type="transmembrane region" description="Helical" evidence="6">
    <location>
        <begin position="176"/>
        <end position="199"/>
    </location>
</feature>
<dbReference type="InterPro" id="IPR050681">
    <property type="entry name" value="CDF/SLC30A"/>
</dbReference>
<dbReference type="InterPro" id="IPR027469">
    <property type="entry name" value="Cation_efflux_TMD_sf"/>
</dbReference>
<evidence type="ECO:0000256" key="2">
    <source>
        <dbReference type="ARBA" id="ARBA00022692"/>
    </source>
</evidence>
<organism evidence="8 9">
    <name type="scientific">Salinisphaera orenii MK-B5</name>
    <dbReference type="NCBI Taxonomy" id="856730"/>
    <lineage>
        <taxon>Bacteria</taxon>
        <taxon>Pseudomonadati</taxon>
        <taxon>Pseudomonadota</taxon>
        <taxon>Gammaproteobacteria</taxon>
        <taxon>Salinisphaerales</taxon>
        <taxon>Salinisphaeraceae</taxon>
        <taxon>Salinisphaera</taxon>
    </lineage>
</organism>
<comment type="caution">
    <text evidence="8">The sequence shown here is derived from an EMBL/GenBank/DDBJ whole genome shotgun (WGS) entry which is preliminary data.</text>
</comment>
<sequence length="217" mass="22529">MACCCNENDADIAALRRNQARVLWAVLALNVVMFVGEFTAGWLAQSTALLADSLDMLGDSLVYALSLFVIDRGGRAKAGAAGFKGSIMLAFGLIVAADVLYKAFHGAAPVSAIMAVAGTLALIGNMTCLILLTRHRGDDVNMGSAWICSRNDLIANSGVILAAGLVALTQSVWPDIIIGGVIAAVFLRSSIGVLADAFAHWRQAGDTRDVGRAPGPG</sequence>
<feature type="domain" description="Cation efflux protein transmembrane" evidence="7">
    <location>
        <begin position="23"/>
        <end position="198"/>
    </location>
</feature>
<dbReference type="GO" id="GO:0005385">
    <property type="term" value="F:zinc ion transmembrane transporter activity"/>
    <property type="evidence" value="ECO:0007669"/>
    <property type="project" value="TreeGrafter"/>
</dbReference>
<evidence type="ECO:0000313" key="9">
    <source>
        <dbReference type="Proteomes" id="UP000283993"/>
    </source>
</evidence>
<feature type="transmembrane region" description="Helical" evidence="6">
    <location>
        <begin position="56"/>
        <end position="74"/>
    </location>
</feature>
<feature type="transmembrane region" description="Helical" evidence="6">
    <location>
        <begin position="22"/>
        <end position="44"/>
    </location>
</feature>
<dbReference type="InterPro" id="IPR058533">
    <property type="entry name" value="Cation_efflux_TM"/>
</dbReference>
<dbReference type="Pfam" id="PF01545">
    <property type="entry name" value="Cation_efflux"/>
    <property type="match status" value="1"/>
</dbReference>
<gene>
    <name evidence="8" type="ORF">SAOR_01275</name>
</gene>
<keyword evidence="2 6" id="KW-0812">Transmembrane</keyword>
<evidence type="ECO:0000256" key="3">
    <source>
        <dbReference type="ARBA" id="ARBA00022906"/>
    </source>
</evidence>
<keyword evidence="3" id="KW-0813">Transport</keyword>
<evidence type="ECO:0000259" key="7">
    <source>
        <dbReference type="Pfam" id="PF01545"/>
    </source>
</evidence>
<evidence type="ECO:0000256" key="6">
    <source>
        <dbReference type="SAM" id="Phobius"/>
    </source>
</evidence>
<reference evidence="8 9" key="1">
    <citation type="submission" date="2013-10" db="EMBL/GenBank/DDBJ databases">
        <title>Salinisphaera orenii MK-B5 Genome Sequencing.</title>
        <authorList>
            <person name="Lai Q."/>
            <person name="Li C."/>
            <person name="Shao Z."/>
        </authorList>
    </citation>
    <scope>NUCLEOTIDE SEQUENCE [LARGE SCALE GENOMIC DNA]</scope>
    <source>
        <strain evidence="8 9">MK-B5</strain>
    </source>
</reference>
<dbReference type="AlphaFoldDB" id="A0A423PY14"/>
<proteinExistence type="predicted"/>
<evidence type="ECO:0000256" key="4">
    <source>
        <dbReference type="ARBA" id="ARBA00022989"/>
    </source>
</evidence>
<dbReference type="Proteomes" id="UP000283993">
    <property type="component" value="Unassembled WGS sequence"/>
</dbReference>
<protein>
    <submittedName>
        <fullName evidence="8">Cation diffusion facilitator family transporter</fullName>
    </submittedName>
</protein>
<keyword evidence="4 6" id="KW-1133">Transmembrane helix</keyword>
<evidence type="ECO:0000256" key="1">
    <source>
        <dbReference type="ARBA" id="ARBA00004141"/>
    </source>
</evidence>
<dbReference type="RefSeq" id="WP_123629973.1">
    <property type="nucleotide sequence ID" value="NZ_AYKH01000001.1"/>
</dbReference>
<feature type="transmembrane region" description="Helical" evidence="6">
    <location>
        <begin position="153"/>
        <end position="170"/>
    </location>
</feature>
<keyword evidence="5 6" id="KW-0472">Membrane</keyword>
<dbReference type="EMBL" id="AYKH01000001">
    <property type="protein sequence ID" value="ROO30478.1"/>
    <property type="molecule type" value="Genomic_DNA"/>
</dbReference>
<accession>A0A423PY14</accession>
<name>A0A423PY14_9GAMM</name>
<keyword evidence="3" id="KW-0864">Zinc transport</keyword>
<keyword evidence="3" id="KW-0862">Zinc</keyword>
<dbReference type="PANTHER" id="PTHR11562">
    <property type="entry name" value="CATION EFFLUX PROTEIN/ ZINC TRANSPORTER"/>
    <property type="match status" value="1"/>
</dbReference>
<evidence type="ECO:0000313" key="8">
    <source>
        <dbReference type="EMBL" id="ROO30478.1"/>
    </source>
</evidence>
<evidence type="ECO:0000256" key="5">
    <source>
        <dbReference type="ARBA" id="ARBA00023136"/>
    </source>
</evidence>
<dbReference type="PANTHER" id="PTHR11562:SF17">
    <property type="entry name" value="RE54080P-RELATED"/>
    <property type="match status" value="1"/>
</dbReference>
<dbReference type="Gene3D" id="1.20.1510.10">
    <property type="entry name" value="Cation efflux protein transmembrane domain"/>
    <property type="match status" value="1"/>
</dbReference>
<feature type="transmembrane region" description="Helical" evidence="6">
    <location>
        <begin position="86"/>
        <end position="104"/>
    </location>
</feature>
<dbReference type="GO" id="GO:0005886">
    <property type="term" value="C:plasma membrane"/>
    <property type="evidence" value="ECO:0007669"/>
    <property type="project" value="TreeGrafter"/>
</dbReference>
<feature type="transmembrane region" description="Helical" evidence="6">
    <location>
        <begin position="110"/>
        <end position="132"/>
    </location>
</feature>
<dbReference type="SUPFAM" id="SSF161111">
    <property type="entry name" value="Cation efflux protein transmembrane domain-like"/>
    <property type="match status" value="1"/>
</dbReference>
<keyword evidence="9" id="KW-1185">Reference proteome</keyword>
<keyword evidence="3" id="KW-0406">Ion transport</keyword>
<comment type="subcellular location">
    <subcellularLocation>
        <location evidence="1">Membrane</location>
        <topology evidence="1">Multi-pass membrane protein</topology>
    </subcellularLocation>
</comment>